<dbReference type="Proteomes" id="UP000250235">
    <property type="component" value="Unassembled WGS sequence"/>
</dbReference>
<protein>
    <submittedName>
        <fullName evidence="2">Uncharacterized protein</fullName>
    </submittedName>
</protein>
<keyword evidence="3" id="KW-1185">Reference proteome</keyword>
<evidence type="ECO:0000313" key="2">
    <source>
        <dbReference type="EMBL" id="KZV14845.1"/>
    </source>
</evidence>
<dbReference type="EMBL" id="KV020171">
    <property type="protein sequence ID" value="KZV14845.1"/>
    <property type="molecule type" value="Genomic_DNA"/>
</dbReference>
<organism evidence="2 3">
    <name type="scientific">Dorcoceras hygrometricum</name>
    <dbReference type="NCBI Taxonomy" id="472368"/>
    <lineage>
        <taxon>Eukaryota</taxon>
        <taxon>Viridiplantae</taxon>
        <taxon>Streptophyta</taxon>
        <taxon>Embryophyta</taxon>
        <taxon>Tracheophyta</taxon>
        <taxon>Spermatophyta</taxon>
        <taxon>Magnoliopsida</taxon>
        <taxon>eudicotyledons</taxon>
        <taxon>Gunneridae</taxon>
        <taxon>Pentapetalae</taxon>
        <taxon>asterids</taxon>
        <taxon>lamiids</taxon>
        <taxon>Lamiales</taxon>
        <taxon>Gesneriaceae</taxon>
        <taxon>Didymocarpoideae</taxon>
        <taxon>Trichosporeae</taxon>
        <taxon>Loxocarpinae</taxon>
        <taxon>Dorcoceras</taxon>
    </lineage>
</organism>
<proteinExistence type="predicted"/>
<dbReference type="AlphaFoldDB" id="A0A2Z7A7C1"/>
<gene>
    <name evidence="2" type="ORF">F511_40696</name>
</gene>
<evidence type="ECO:0000313" key="3">
    <source>
        <dbReference type="Proteomes" id="UP000250235"/>
    </source>
</evidence>
<reference evidence="2 3" key="1">
    <citation type="journal article" date="2015" name="Proc. Natl. Acad. Sci. U.S.A.">
        <title>The resurrection genome of Boea hygrometrica: A blueprint for survival of dehydration.</title>
        <authorList>
            <person name="Xiao L."/>
            <person name="Yang G."/>
            <person name="Zhang L."/>
            <person name="Yang X."/>
            <person name="Zhao S."/>
            <person name="Ji Z."/>
            <person name="Zhou Q."/>
            <person name="Hu M."/>
            <person name="Wang Y."/>
            <person name="Chen M."/>
            <person name="Xu Y."/>
            <person name="Jin H."/>
            <person name="Xiao X."/>
            <person name="Hu G."/>
            <person name="Bao F."/>
            <person name="Hu Y."/>
            <person name="Wan P."/>
            <person name="Li L."/>
            <person name="Deng X."/>
            <person name="Kuang T."/>
            <person name="Xiang C."/>
            <person name="Zhu J.K."/>
            <person name="Oliver M.J."/>
            <person name="He Y."/>
        </authorList>
    </citation>
    <scope>NUCLEOTIDE SEQUENCE [LARGE SCALE GENOMIC DNA]</scope>
    <source>
        <strain evidence="3">cv. XS01</strain>
    </source>
</reference>
<sequence>MNKDTIWNSKEQRDEMISLEQTRAVQHIDSIEAKMIQCLMSDDTDEVFDFSNLEFTREYLVTVLNDMFHEYKKFSQSLMRSKLKRSQEMINENQRLAEIISSWTKSSTSLQKLQGTLKPSGDKSGLGMEGMKATLRKQSRSETSSDAEKRPLAKLAEPEQNQLWRRQHQKIFRYKSSHLLNKLASNQPFDPATKGKEILEAFARPKPVEVHC</sequence>
<name>A0A2Z7A7C1_9LAMI</name>
<evidence type="ECO:0000256" key="1">
    <source>
        <dbReference type="SAM" id="MobiDB-lite"/>
    </source>
</evidence>
<accession>A0A2Z7A7C1</accession>
<feature type="region of interest" description="Disordered" evidence="1">
    <location>
        <begin position="114"/>
        <end position="160"/>
    </location>
</feature>